<dbReference type="PANTHER" id="PTHR43166:SF4">
    <property type="entry name" value="PHOSPHONATES IMPORT ATP-BINDING PROTEIN PHNC"/>
    <property type="match status" value="1"/>
</dbReference>
<keyword evidence="7" id="KW-1185">Reference proteome</keyword>
<dbReference type="PROSITE" id="PS00211">
    <property type="entry name" value="ABC_TRANSPORTER_1"/>
    <property type="match status" value="1"/>
</dbReference>
<dbReference type="InterPro" id="IPR019079">
    <property type="entry name" value="Capsule_synth_CapA"/>
</dbReference>
<evidence type="ECO:0000256" key="4">
    <source>
        <dbReference type="ARBA" id="ARBA00022840"/>
    </source>
</evidence>
<keyword evidence="2" id="KW-0813">Transport</keyword>
<sequence length="651" mass="70435">MSGTPVLRVRDVRKRFGDHVALDGVSLDVHEGEVVTVIGPSGSGKSTLVRCVHQLESIDGGAMHLDGELLGYEFHRGHLRPLPDRRVAAQRGRMGMVFQQFNLFPHWSVLRNVIEAQVLVHRRRPEKAREEALRLLERVGLADKADAHPRMLSGGQQQRVAIARALATNPRIMLFDEPTSALDPELVDEVLSVVLDLARGGMTMIIVTHEMSFAREVADRCVFMENGRVVETGAPEEIFDNPASPRLRAFLSRYSGRAAQIPDERLLEEETTSLSFTVMAVGDLVVDEPDPASFFAPARETLGRGDVVIGHIEVPHSTSTAQVSTDVPAPPADPAALSAVAEAGFHVVTLAGNHVYDVGDQGVADTIKYATEAGLTTTGAGLTLDEARRPAVVERDGLRIGVLSYNCVGPRESWATSRKPGCAYVKVLTHYELDHASPGGPPAVYTFADPATLERMAEDVAALAAEADVVTVSLHKGVGHTPAVLAMYERPVAHAAIDAGAHAVFAHHAHIMRGVEMYRGRPIYHGLGNFVTVTHALTPATGDAGERAEWARRRVELYGFAPDPDMPYYPFHPESRNTAIAVCRFDRDGSGSAGLVSAGIVPCWIDGAGRPVPLGDDEEGRRVVSYIEGITRQAGLTTEFHWEGDEVVLRG</sequence>
<dbReference type="Pfam" id="PF09587">
    <property type="entry name" value="PGA_cap"/>
    <property type="match status" value="1"/>
</dbReference>
<evidence type="ECO:0000256" key="2">
    <source>
        <dbReference type="ARBA" id="ARBA00022448"/>
    </source>
</evidence>
<proteinExistence type="inferred from homology"/>
<dbReference type="InterPro" id="IPR003593">
    <property type="entry name" value="AAA+_ATPase"/>
</dbReference>
<dbReference type="Proteomes" id="UP000186096">
    <property type="component" value="Unassembled WGS sequence"/>
</dbReference>
<evidence type="ECO:0000313" key="7">
    <source>
        <dbReference type="Proteomes" id="UP000186096"/>
    </source>
</evidence>
<dbReference type="AlphaFoldDB" id="A0A1N7HIG1"/>
<organism evidence="6 7">
    <name type="scientific">Microbispora rosea</name>
    <dbReference type="NCBI Taxonomy" id="58117"/>
    <lineage>
        <taxon>Bacteria</taxon>
        <taxon>Bacillati</taxon>
        <taxon>Actinomycetota</taxon>
        <taxon>Actinomycetes</taxon>
        <taxon>Streptosporangiales</taxon>
        <taxon>Streptosporangiaceae</taxon>
        <taxon>Microbispora</taxon>
    </lineage>
</organism>
<dbReference type="SMART" id="SM00382">
    <property type="entry name" value="AAA"/>
    <property type="match status" value="1"/>
</dbReference>
<keyword evidence="4" id="KW-0067">ATP-binding</keyword>
<dbReference type="InterPro" id="IPR003439">
    <property type="entry name" value="ABC_transporter-like_ATP-bd"/>
</dbReference>
<dbReference type="Gene3D" id="3.60.21.10">
    <property type="match status" value="1"/>
</dbReference>
<protein>
    <submittedName>
        <fullName evidence="6">ABC-type polar amino acid transport system, ATPase component</fullName>
    </submittedName>
</protein>
<feature type="domain" description="ABC transporter" evidence="5">
    <location>
        <begin position="7"/>
        <end position="251"/>
    </location>
</feature>
<dbReference type="SUPFAM" id="SSF52540">
    <property type="entry name" value="P-loop containing nucleoside triphosphate hydrolases"/>
    <property type="match status" value="1"/>
</dbReference>
<dbReference type="GO" id="GO:0016887">
    <property type="term" value="F:ATP hydrolysis activity"/>
    <property type="evidence" value="ECO:0007669"/>
    <property type="project" value="InterPro"/>
</dbReference>
<keyword evidence="3" id="KW-0547">Nucleotide-binding</keyword>
<dbReference type="SUPFAM" id="SSF56300">
    <property type="entry name" value="Metallo-dependent phosphatases"/>
    <property type="match status" value="1"/>
</dbReference>
<dbReference type="InterPro" id="IPR017871">
    <property type="entry name" value="ABC_transporter-like_CS"/>
</dbReference>
<dbReference type="PROSITE" id="PS50893">
    <property type="entry name" value="ABC_TRANSPORTER_2"/>
    <property type="match status" value="1"/>
</dbReference>
<evidence type="ECO:0000313" key="6">
    <source>
        <dbReference type="EMBL" id="SIS24684.1"/>
    </source>
</evidence>
<dbReference type="PANTHER" id="PTHR43166">
    <property type="entry name" value="AMINO ACID IMPORT ATP-BINDING PROTEIN"/>
    <property type="match status" value="1"/>
</dbReference>
<evidence type="ECO:0000256" key="1">
    <source>
        <dbReference type="ARBA" id="ARBA00005417"/>
    </source>
</evidence>
<dbReference type="InterPro" id="IPR050086">
    <property type="entry name" value="MetN_ABC_transporter-like"/>
</dbReference>
<name>A0A1N7HIG1_9ACTN</name>
<dbReference type="Pfam" id="PF00005">
    <property type="entry name" value="ABC_tran"/>
    <property type="match status" value="1"/>
</dbReference>
<dbReference type="Gene3D" id="3.40.50.300">
    <property type="entry name" value="P-loop containing nucleotide triphosphate hydrolases"/>
    <property type="match status" value="1"/>
</dbReference>
<gene>
    <name evidence="6" type="ORF">SAMN05421833_15312</name>
</gene>
<dbReference type="EMBL" id="FTNI01000053">
    <property type="protein sequence ID" value="SIS24684.1"/>
    <property type="molecule type" value="Genomic_DNA"/>
</dbReference>
<evidence type="ECO:0000256" key="3">
    <source>
        <dbReference type="ARBA" id="ARBA00022741"/>
    </source>
</evidence>
<comment type="similarity">
    <text evidence="1">Belongs to the ABC transporter superfamily.</text>
</comment>
<dbReference type="SMART" id="SM00854">
    <property type="entry name" value="PGA_cap"/>
    <property type="match status" value="1"/>
</dbReference>
<reference evidence="7" key="1">
    <citation type="submission" date="2017-01" db="EMBL/GenBank/DDBJ databases">
        <authorList>
            <person name="Varghese N."/>
            <person name="Submissions S."/>
        </authorList>
    </citation>
    <scope>NUCLEOTIDE SEQUENCE [LARGE SCALE GENOMIC DNA]</scope>
    <source>
        <strain evidence="7">ATCC 12950</strain>
    </source>
</reference>
<evidence type="ECO:0000259" key="5">
    <source>
        <dbReference type="PROSITE" id="PS50893"/>
    </source>
</evidence>
<accession>A0A1N7HIG1</accession>
<dbReference type="InterPro" id="IPR027417">
    <property type="entry name" value="P-loop_NTPase"/>
</dbReference>
<dbReference type="GO" id="GO:0005524">
    <property type="term" value="F:ATP binding"/>
    <property type="evidence" value="ECO:0007669"/>
    <property type="project" value="UniProtKB-KW"/>
</dbReference>
<dbReference type="CDD" id="cd03262">
    <property type="entry name" value="ABC_HisP_GlnQ"/>
    <property type="match status" value="1"/>
</dbReference>
<dbReference type="InterPro" id="IPR029052">
    <property type="entry name" value="Metallo-depent_PP-like"/>
</dbReference>
<dbReference type="STRING" id="58117.SAMN05421833_15312"/>